<dbReference type="AlphaFoldDB" id="A0A1M5JA68"/>
<gene>
    <name evidence="2" type="ORF">SAMN05444388_102443</name>
</gene>
<reference evidence="2 3" key="1">
    <citation type="submission" date="2016-11" db="EMBL/GenBank/DDBJ databases">
        <authorList>
            <person name="Jaros S."/>
            <person name="Januszkiewicz K."/>
            <person name="Wedrychowicz H."/>
        </authorList>
    </citation>
    <scope>NUCLEOTIDE SEQUENCE [LARGE SCALE GENOMIC DNA]</scope>
    <source>
        <strain evidence="2 3">DSM 6792</strain>
    </source>
</reference>
<evidence type="ECO:0000313" key="3">
    <source>
        <dbReference type="Proteomes" id="UP000184112"/>
    </source>
</evidence>
<keyword evidence="1" id="KW-1133">Transmembrane helix</keyword>
<proteinExistence type="predicted"/>
<sequence>MANHQLTYSPVYRKQDHPAFCQSINLNKSKNPFISKNKRICIFWVKLKVFIFLYSIAFPDILLFLFQPELISHKARLLYLKD</sequence>
<evidence type="ECO:0000313" key="2">
    <source>
        <dbReference type="EMBL" id="SHG37458.1"/>
    </source>
</evidence>
<protein>
    <submittedName>
        <fullName evidence="2">Uncharacterized protein</fullName>
    </submittedName>
</protein>
<keyword evidence="1" id="KW-0812">Transmembrane</keyword>
<accession>A0A1M5JA68</accession>
<dbReference type="Proteomes" id="UP000184112">
    <property type="component" value="Unassembled WGS sequence"/>
</dbReference>
<feature type="transmembrane region" description="Helical" evidence="1">
    <location>
        <begin position="42"/>
        <end position="66"/>
    </location>
</feature>
<organism evidence="2 3">
    <name type="scientific">Flavobacterium johnsoniae</name>
    <name type="common">Cytophaga johnsonae</name>
    <dbReference type="NCBI Taxonomy" id="986"/>
    <lineage>
        <taxon>Bacteria</taxon>
        <taxon>Pseudomonadati</taxon>
        <taxon>Bacteroidota</taxon>
        <taxon>Flavobacteriia</taxon>
        <taxon>Flavobacteriales</taxon>
        <taxon>Flavobacteriaceae</taxon>
        <taxon>Flavobacterium</taxon>
    </lineage>
</organism>
<evidence type="ECO:0000256" key="1">
    <source>
        <dbReference type="SAM" id="Phobius"/>
    </source>
</evidence>
<dbReference type="EMBL" id="FQWH01000002">
    <property type="protein sequence ID" value="SHG37458.1"/>
    <property type="molecule type" value="Genomic_DNA"/>
</dbReference>
<keyword evidence="1" id="KW-0472">Membrane</keyword>
<name>A0A1M5JA68_FLAJO</name>